<name>A0ABT4DV76_9BACL</name>
<dbReference type="PROSITE" id="PS51257">
    <property type="entry name" value="PROKAR_LIPOPROTEIN"/>
    <property type="match status" value="1"/>
</dbReference>
<accession>A0ABT4DV76</accession>
<gene>
    <name evidence="2" type="ORF">M5X09_10025</name>
</gene>
<dbReference type="RefSeq" id="WP_087434436.1">
    <property type="nucleotide sequence ID" value="NZ_JAMDLV010000031.1"/>
</dbReference>
<evidence type="ECO:0000256" key="1">
    <source>
        <dbReference type="SAM" id="SignalP"/>
    </source>
</evidence>
<keyword evidence="3" id="KW-1185">Reference proteome</keyword>
<proteinExistence type="predicted"/>
<feature type="signal peptide" evidence="1">
    <location>
        <begin position="1"/>
        <end position="25"/>
    </location>
</feature>
<protein>
    <submittedName>
        <fullName evidence="2">Uncharacterized protein</fullName>
    </submittedName>
</protein>
<dbReference type="EMBL" id="JAMDLW010000011">
    <property type="protein sequence ID" value="MCY9520018.1"/>
    <property type="molecule type" value="Genomic_DNA"/>
</dbReference>
<organism evidence="2 3">
    <name type="scientific">Paenibacillus apiarius</name>
    <dbReference type="NCBI Taxonomy" id="46240"/>
    <lineage>
        <taxon>Bacteria</taxon>
        <taxon>Bacillati</taxon>
        <taxon>Bacillota</taxon>
        <taxon>Bacilli</taxon>
        <taxon>Bacillales</taxon>
        <taxon>Paenibacillaceae</taxon>
        <taxon>Paenibacillus</taxon>
    </lineage>
</organism>
<evidence type="ECO:0000313" key="2">
    <source>
        <dbReference type="EMBL" id="MCY9520018.1"/>
    </source>
</evidence>
<reference evidence="2 3" key="1">
    <citation type="submission" date="2022-05" db="EMBL/GenBank/DDBJ databases">
        <title>Genome Sequencing of Bee-Associated Microbes.</title>
        <authorList>
            <person name="Dunlap C."/>
        </authorList>
    </citation>
    <scope>NUCLEOTIDE SEQUENCE [LARGE SCALE GENOMIC DNA]</scope>
    <source>
        <strain evidence="2 3">NRRL NRS-1438</strain>
    </source>
</reference>
<evidence type="ECO:0000313" key="3">
    <source>
        <dbReference type="Proteomes" id="UP001207626"/>
    </source>
</evidence>
<comment type="caution">
    <text evidence="2">The sequence shown here is derived from an EMBL/GenBank/DDBJ whole genome shotgun (WGS) entry which is preliminary data.</text>
</comment>
<dbReference type="Proteomes" id="UP001207626">
    <property type="component" value="Unassembled WGS sequence"/>
</dbReference>
<keyword evidence="1" id="KW-0732">Signal</keyword>
<sequence>MKKIIAVCMAILLITGCSSSMQTGAKEQKNASVTVATILDVIRVTAPDKLAGDLLQTSNKISLFLWLRDVENWTNQLLRYSQRLTLTETDKQILTESLQDYYSAEQALRIFDSYFQKGSDGTYTFKEQESFGVLASVQFALQVNLKEADGRYHIGITGKYSDSLEELMESEIEERVTVLQDKKLLIDSVEPVTGTLAK</sequence>
<feature type="chain" id="PRO_5046742882" evidence="1">
    <location>
        <begin position="26"/>
        <end position="198"/>
    </location>
</feature>